<organism evidence="4 5">
    <name type="scientific">Candidatus Defluviibacterium haderslevense</name>
    <dbReference type="NCBI Taxonomy" id="2981993"/>
    <lineage>
        <taxon>Bacteria</taxon>
        <taxon>Pseudomonadati</taxon>
        <taxon>Bacteroidota</taxon>
        <taxon>Saprospiria</taxon>
        <taxon>Saprospirales</taxon>
        <taxon>Saprospiraceae</taxon>
        <taxon>Candidatus Defluviibacterium</taxon>
    </lineage>
</organism>
<evidence type="ECO:0000313" key="4">
    <source>
        <dbReference type="EMBL" id="MBK9716478.1"/>
    </source>
</evidence>
<feature type="transmembrane region" description="Helical" evidence="1">
    <location>
        <begin position="96"/>
        <end position="114"/>
    </location>
</feature>
<evidence type="ECO:0000256" key="1">
    <source>
        <dbReference type="SAM" id="Phobius"/>
    </source>
</evidence>
<feature type="domain" description="FecR protein" evidence="2">
    <location>
        <begin position="129"/>
        <end position="212"/>
    </location>
</feature>
<evidence type="ECO:0000259" key="3">
    <source>
        <dbReference type="Pfam" id="PF16344"/>
    </source>
</evidence>
<dbReference type="InterPro" id="IPR006860">
    <property type="entry name" value="FecR"/>
</dbReference>
<sequence length="325" mass="37942">MNKDYINFTCEDFIEDSLFREWVMNPNDEKGKYWDEWILTHPEKKDDFNTAKMILSGLKYQKIPKLDAKKEIIWEQIVTTIGPKQTIFKQILRPTLIPWLVSIAASIFLVLYFFTNSNNTIQIELVNAEVKSITLPDLSVIDINAKSSVNFKNKNFIKNRIVNLTGEAFFNVEKGSSFKVLTPYGTIEVLGTSFNVYARDSILEVECFTGKVSVNYNGNFKKYILLPGDKVNIYHEEVKITNKENSIQQIWKSGYFYFEETKLLRVLKELERQFDIKNIKTTVEIENKNYTGFFTKLDLHQALISICEPLQLRYQMVNDTLIIEQ</sequence>
<comment type="caution">
    <text evidence="4">The sequence shown here is derived from an EMBL/GenBank/DDBJ whole genome shotgun (WGS) entry which is preliminary data.</text>
</comment>
<evidence type="ECO:0000259" key="2">
    <source>
        <dbReference type="Pfam" id="PF04773"/>
    </source>
</evidence>
<gene>
    <name evidence="4" type="ORF">IPO85_02945</name>
</gene>
<dbReference type="Pfam" id="PF16344">
    <property type="entry name" value="FecR_C"/>
    <property type="match status" value="1"/>
</dbReference>
<dbReference type="PANTHER" id="PTHR30273:SF2">
    <property type="entry name" value="PROTEIN FECR"/>
    <property type="match status" value="1"/>
</dbReference>
<dbReference type="AlphaFoldDB" id="A0A9D7S6B2"/>
<dbReference type="Pfam" id="PF04773">
    <property type="entry name" value="FecR"/>
    <property type="match status" value="1"/>
</dbReference>
<accession>A0A9D7S6B2</accession>
<keyword evidence="1" id="KW-0472">Membrane</keyword>
<dbReference type="InterPro" id="IPR012373">
    <property type="entry name" value="Ferrdict_sens_TM"/>
</dbReference>
<name>A0A9D7S6B2_9BACT</name>
<dbReference type="Gene3D" id="3.55.50.30">
    <property type="match status" value="1"/>
</dbReference>
<evidence type="ECO:0000313" key="5">
    <source>
        <dbReference type="Proteomes" id="UP000808349"/>
    </source>
</evidence>
<dbReference type="InterPro" id="IPR032508">
    <property type="entry name" value="FecR_C"/>
</dbReference>
<dbReference type="PIRSF" id="PIRSF018266">
    <property type="entry name" value="FecR"/>
    <property type="match status" value="1"/>
</dbReference>
<dbReference type="GO" id="GO:0016989">
    <property type="term" value="F:sigma factor antagonist activity"/>
    <property type="evidence" value="ECO:0007669"/>
    <property type="project" value="TreeGrafter"/>
</dbReference>
<keyword evidence="1" id="KW-1133">Transmembrane helix</keyword>
<dbReference type="Gene3D" id="2.60.120.1440">
    <property type="match status" value="1"/>
</dbReference>
<reference evidence="4 5" key="1">
    <citation type="submission" date="2020-10" db="EMBL/GenBank/DDBJ databases">
        <title>Connecting structure to function with the recovery of over 1000 high-quality activated sludge metagenome-assembled genomes encoding full-length rRNA genes using long-read sequencing.</title>
        <authorList>
            <person name="Singleton C.M."/>
            <person name="Petriglieri F."/>
            <person name="Kristensen J.M."/>
            <person name="Kirkegaard R.H."/>
            <person name="Michaelsen T.Y."/>
            <person name="Andersen M.H."/>
            <person name="Karst S.M."/>
            <person name="Dueholm M.S."/>
            <person name="Nielsen P.H."/>
            <person name="Albertsen M."/>
        </authorList>
    </citation>
    <scope>NUCLEOTIDE SEQUENCE [LARGE SCALE GENOMIC DNA]</scope>
    <source>
        <strain evidence="4">Ribe_18-Q3-R11-54_BAT3C.373</strain>
    </source>
</reference>
<proteinExistence type="predicted"/>
<protein>
    <submittedName>
        <fullName evidence="4">FecR family protein</fullName>
    </submittedName>
</protein>
<dbReference type="PANTHER" id="PTHR30273">
    <property type="entry name" value="PERIPLASMIC SIGNAL SENSOR AND SIGMA FACTOR ACTIVATOR FECR-RELATED"/>
    <property type="match status" value="1"/>
</dbReference>
<dbReference type="EMBL" id="JADKFW010000004">
    <property type="protein sequence ID" value="MBK9716478.1"/>
    <property type="molecule type" value="Genomic_DNA"/>
</dbReference>
<dbReference type="Proteomes" id="UP000808349">
    <property type="component" value="Unassembled WGS sequence"/>
</dbReference>
<feature type="domain" description="Protein FecR C-terminal" evidence="3">
    <location>
        <begin position="255"/>
        <end position="323"/>
    </location>
</feature>
<keyword evidence="1" id="KW-0812">Transmembrane</keyword>